<dbReference type="Pfam" id="PF03050">
    <property type="entry name" value="DDE_Tnp_IS66"/>
    <property type="match status" value="1"/>
</dbReference>
<accession>A0A7G9Y147</accession>
<sequence>MNLSGITQALETINIRPDEIHDEQLSETFRILLQLIEELSGHVKKLKAENQKLRDEISLMKGEQPKPDIKPSGKKPNVDISSEEERKPKNTPKNKKSKTKKDKIKIDRVVVCEVDKDILPDDAVFKGYQDVVVQEIKIITDNIEYRKEIYYSPSQNKTYMGKTPSEINGEFGPGVKSTVFTLKHVANVSEPKIHEFMDNFNIHIAPSTISRILTKNNELFHQEKADIFRAGMLSTGYQQMDDTSSRVHGQNHYAQIVCNPYYTAYFTTPRKDRLTVLDVLRGDPDGESRSYCFNEEAFGMMAEFRLSKKLIGRLHELTSGKTLDESQMQELLDIIYPTPDKGKNNRTRIMEAGAIAAYHQQTDFPVIPILLTDDAPQFKRLTYEQALCWAHDGRNYKKLHPVVPVHREKLEKFLGRYWDYYGKLLEFKESPTPEEAEAASAEFDELFSTKTGYHALDDRIAKTLDKKSELLIVLKHPEVPLHNNESELGARAQVRRRDVSLHTMTEDGTKANDTFLTIVETAKKLGVSAYEYIHDRVSKRFRMPSLAETIEAKGVLEMNYDAGR</sequence>
<evidence type="ECO:0000259" key="2">
    <source>
        <dbReference type="Pfam" id="PF03050"/>
    </source>
</evidence>
<proteinExistence type="predicted"/>
<dbReference type="EMBL" id="MT630662">
    <property type="protein sequence ID" value="QNO41731.1"/>
    <property type="molecule type" value="Genomic_DNA"/>
</dbReference>
<dbReference type="InterPro" id="IPR004291">
    <property type="entry name" value="Transposase_IS66_central"/>
</dbReference>
<dbReference type="PANTHER" id="PTHR33678">
    <property type="entry name" value="BLL1576 PROTEIN"/>
    <property type="match status" value="1"/>
</dbReference>
<organism evidence="3">
    <name type="scientific">Candidatus Methanogaster sp. ANME-2c ERB4</name>
    <dbReference type="NCBI Taxonomy" id="2759911"/>
    <lineage>
        <taxon>Archaea</taxon>
        <taxon>Methanobacteriati</taxon>
        <taxon>Methanobacteriota</taxon>
        <taxon>Stenosarchaea group</taxon>
        <taxon>Methanomicrobia</taxon>
        <taxon>Methanosarcinales</taxon>
        <taxon>ANME-2 cluster</taxon>
        <taxon>Candidatus Methanogasteraceae</taxon>
        <taxon>Candidatus Methanogaster</taxon>
    </lineage>
</organism>
<feature type="domain" description="Transposase IS66 central" evidence="2">
    <location>
        <begin position="369"/>
        <end position="510"/>
    </location>
</feature>
<evidence type="ECO:0000256" key="1">
    <source>
        <dbReference type="SAM" id="MobiDB-lite"/>
    </source>
</evidence>
<feature type="region of interest" description="Disordered" evidence="1">
    <location>
        <begin position="56"/>
        <end position="100"/>
    </location>
</feature>
<dbReference type="AlphaFoldDB" id="A0A7G9Y147"/>
<protein>
    <recommendedName>
        <fullName evidence="2">Transposase IS66 central domain-containing protein</fullName>
    </recommendedName>
</protein>
<gene>
    <name evidence="3" type="ORF">MMOOEFBC_00007</name>
</gene>
<feature type="compositionally biased region" description="Basic residues" evidence="1">
    <location>
        <begin position="89"/>
        <end position="100"/>
    </location>
</feature>
<reference evidence="3" key="1">
    <citation type="submission" date="2020-06" db="EMBL/GenBank/DDBJ databases">
        <title>Unique genomic features of the anaerobic methanotrophic archaea.</title>
        <authorList>
            <person name="Chadwick G.L."/>
            <person name="Skennerton C.T."/>
            <person name="Laso-Perez R."/>
            <person name="Leu A.O."/>
            <person name="Speth D.R."/>
            <person name="Yu H."/>
            <person name="Morgan-Lang C."/>
            <person name="Hatzenpichler R."/>
            <person name="Goudeau D."/>
            <person name="Malmstrom R."/>
            <person name="Brazelton W.J."/>
            <person name="Woyke T."/>
            <person name="Hallam S.J."/>
            <person name="Tyson G.W."/>
            <person name="Wegener G."/>
            <person name="Boetius A."/>
            <person name="Orphan V."/>
        </authorList>
    </citation>
    <scope>NUCLEOTIDE SEQUENCE</scope>
</reference>
<name>A0A7G9Y147_9EURY</name>
<dbReference type="InterPro" id="IPR052344">
    <property type="entry name" value="Transposase-related"/>
</dbReference>
<evidence type="ECO:0000313" key="3">
    <source>
        <dbReference type="EMBL" id="QNO41731.1"/>
    </source>
</evidence>
<feature type="compositionally biased region" description="Basic and acidic residues" evidence="1">
    <location>
        <begin position="56"/>
        <end position="71"/>
    </location>
</feature>